<accession>A0ABU2T421</accession>
<keyword evidence="3" id="KW-1185">Reference proteome</keyword>
<dbReference type="Proteomes" id="UP001180551">
    <property type="component" value="Unassembled WGS sequence"/>
</dbReference>
<dbReference type="EMBL" id="JAVRFE010000009">
    <property type="protein sequence ID" value="MDT0455976.1"/>
    <property type="molecule type" value="Genomic_DNA"/>
</dbReference>
<proteinExistence type="predicted"/>
<evidence type="ECO:0000256" key="1">
    <source>
        <dbReference type="SAM" id="MobiDB-lite"/>
    </source>
</evidence>
<dbReference type="RefSeq" id="WP_311623267.1">
    <property type="nucleotide sequence ID" value="NZ_JAVRFE010000009.1"/>
</dbReference>
<feature type="region of interest" description="Disordered" evidence="1">
    <location>
        <begin position="126"/>
        <end position="146"/>
    </location>
</feature>
<reference evidence="2" key="1">
    <citation type="submission" date="2024-05" db="EMBL/GenBank/DDBJ databases">
        <title>30 novel species of actinomycetes from the DSMZ collection.</title>
        <authorList>
            <person name="Nouioui I."/>
        </authorList>
    </citation>
    <scope>NUCLEOTIDE SEQUENCE</scope>
    <source>
        <strain evidence="2">DSM 41527</strain>
    </source>
</reference>
<organism evidence="2 3">
    <name type="scientific">Streptomyces mooreae</name>
    <dbReference type="NCBI Taxonomy" id="3075523"/>
    <lineage>
        <taxon>Bacteria</taxon>
        <taxon>Bacillati</taxon>
        <taxon>Actinomycetota</taxon>
        <taxon>Actinomycetes</taxon>
        <taxon>Kitasatosporales</taxon>
        <taxon>Streptomycetaceae</taxon>
        <taxon>Streptomyces</taxon>
    </lineage>
</organism>
<gene>
    <name evidence="2" type="ORF">RM550_09515</name>
</gene>
<comment type="caution">
    <text evidence="2">The sequence shown here is derived from an EMBL/GenBank/DDBJ whole genome shotgun (WGS) entry which is preliminary data.</text>
</comment>
<evidence type="ECO:0000313" key="3">
    <source>
        <dbReference type="Proteomes" id="UP001180551"/>
    </source>
</evidence>
<evidence type="ECO:0000313" key="2">
    <source>
        <dbReference type="EMBL" id="MDT0455976.1"/>
    </source>
</evidence>
<protein>
    <submittedName>
        <fullName evidence="2">Uncharacterized protein</fullName>
    </submittedName>
</protein>
<sequence>MHDNSGEPTATPRPRVCELCGTAINRTSQVSGRVRDSSWIHPYDSEQDGDRLLAACSPGHLDQLRQRYRRRPFVKEELWAGKIDRALRAQPDLDEEELADVTGLNFIQIEHALTWESERFLEERAARGGHEGPDGGSGRRNTQGLN</sequence>
<name>A0ABU2T421_9ACTN</name>